<dbReference type="EMBL" id="JAENIK010000008">
    <property type="protein sequence ID" value="MBK1815414.1"/>
    <property type="molecule type" value="Genomic_DNA"/>
</dbReference>
<keyword evidence="2" id="KW-1185">Reference proteome</keyword>
<evidence type="ECO:0008006" key="3">
    <source>
        <dbReference type="Google" id="ProtNLM"/>
    </source>
</evidence>
<organism evidence="1 2">
    <name type="scientific">Luteolibacter yonseiensis</name>
    <dbReference type="NCBI Taxonomy" id="1144680"/>
    <lineage>
        <taxon>Bacteria</taxon>
        <taxon>Pseudomonadati</taxon>
        <taxon>Verrucomicrobiota</taxon>
        <taxon>Verrucomicrobiia</taxon>
        <taxon>Verrucomicrobiales</taxon>
        <taxon>Verrucomicrobiaceae</taxon>
        <taxon>Luteolibacter</taxon>
    </lineage>
</organism>
<reference evidence="1" key="1">
    <citation type="submission" date="2021-01" db="EMBL/GenBank/DDBJ databases">
        <title>Modified the classification status of verrucomicrobia.</title>
        <authorList>
            <person name="Feng X."/>
        </authorList>
    </citation>
    <scope>NUCLEOTIDE SEQUENCE</scope>
    <source>
        <strain evidence="1">JCM 18052</strain>
    </source>
</reference>
<gene>
    <name evidence="1" type="ORF">JIN84_07305</name>
</gene>
<evidence type="ECO:0000313" key="1">
    <source>
        <dbReference type="EMBL" id="MBK1815414.1"/>
    </source>
</evidence>
<dbReference type="SUPFAM" id="SSF54909">
    <property type="entry name" value="Dimeric alpha+beta barrel"/>
    <property type="match status" value="1"/>
</dbReference>
<dbReference type="RefSeq" id="WP_200350375.1">
    <property type="nucleotide sequence ID" value="NZ_BAABHZ010000012.1"/>
</dbReference>
<protein>
    <recommendedName>
        <fullName evidence="3">Transcription initiation protein</fullName>
    </recommendedName>
</protein>
<accession>A0A934R240</accession>
<dbReference type="Proteomes" id="UP000600139">
    <property type="component" value="Unassembled WGS sequence"/>
</dbReference>
<dbReference type="InterPro" id="IPR011008">
    <property type="entry name" value="Dimeric_a/b-barrel"/>
</dbReference>
<dbReference type="Gene3D" id="3.30.70.1060">
    <property type="entry name" value="Dimeric alpha+beta barrel"/>
    <property type="match status" value="1"/>
</dbReference>
<dbReference type="AlphaFoldDB" id="A0A934R240"/>
<name>A0A934R240_9BACT</name>
<sequence length="112" mass="11894">MKYLISFPSKAMIVPDGEWEAVVHDSHAVIEEAKAAGVYVFGGGIDEAVPPVLVSADGTFSAGGYPWAPPLNGGFTVLELPSREEAVAWAARIAKACRCQQELRVFGFDPAS</sequence>
<proteinExistence type="predicted"/>
<comment type="caution">
    <text evidence="1">The sequence shown here is derived from an EMBL/GenBank/DDBJ whole genome shotgun (WGS) entry which is preliminary data.</text>
</comment>
<evidence type="ECO:0000313" key="2">
    <source>
        <dbReference type="Proteomes" id="UP000600139"/>
    </source>
</evidence>